<evidence type="ECO:0000256" key="4">
    <source>
        <dbReference type="ARBA" id="ARBA00022729"/>
    </source>
</evidence>
<evidence type="ECO:0000256" key="1">
    <source>
        <dbReference type="ARBA" id="ARBA00004193"/>
    </source>
</evidence>
<keyword evidence="10" id="KW-1185">Reference proteome</keyword>
<protein>
    <submittedName>
        <fullName evidence="9">BMP family ABC transporter substrate-binding protein</fullName>
    </submittedName>
</protein>
<comment type="similarity">
    <text evidence="2">Belongs to the BMP lipoprotein family.</text>
</comment>
<dbReference type="PANTHER" id="PTHR34296:SF2">
    <property type="entry name" value="ABC TRANSPORTER GUANOSINE-BINDING PROTEIN NUPN"/>
    <property type="match status" value="1"/>
</dbReference>
<dbReference type="SUPFAM" id="SSF53822">
    <property type="entry name" value="Periplasmic binding protein-like I"/>
    <property type="match status" value="1"/>
</dbReference>
<dbReference type="EMBL" id="JAGEMK010000003">
    <property type="protein sequence ID" value="MBO1751880.1"/>
    <property type="molecule type" value="Genomic_DNA"/>
</dbReference>
<comment type="subcellular location">
    <subcellularLocation>
        <location evidence="1">Cell membrane</location>
        <topology evidence="1">Lipid-anchor</topology>
    </subcellularLocation>
</comment>
<dbReference type="InterPro" id="IPR028082">
    <property type="entry name" value="Peripla_BP_I"/>
</dbReference>
<sequence>MKIATRAAVLVTASALALAACGAAPEDEPEETTAGGEEETVDEIDFKGCIVSDQGGFDDRSFNQAGYEGLQLAQESLGIETAQAESTAETDFVPNIDSMVNQACDLTVTVGFLLAGATGEAAEANPDATFAIIDDQSIDLPNVKPIVFNTAEAAFLAGYLAAGYSTTGTVATFGGMAIPPVTIFMDGFVDGVAHYNEVKGAEVTVLGWNKDEQSGEFTGNFEDIAAGQNVANAFIDAGADVIMPVAGPVGGGAASAAQEAGDVAFIGVDSDWFDTSPEYADIILTSVLKQMGPAVFDVINESVQGNFSNEAYVGTLENEGVALAPFHDLDSSVSAELKSELEEIQAQIIAGEIVVESQSTP</sequence>
<dbReference type="InterPro" id="IPR050957">
    <property type="entry name" value="BMP_lipoprotein"/>
</dbReference>
<evidence type="ECO:0000259" key="8">
    <source>
        <dbReference type="Pfam" id="PF02608"/>
    </source>
</evidence>
<evidence type="ECO:0000256" key="6">
    <source>
        <dbReference type="ARBA" id="ARBA00023288"/>
    </source>
</evidence>
<keyword evidence="4 7" id="KW-0732">Signal</keyword>
<evidence type="ECO:0000256" key="2">
    <source>
        <dbReference type="ARBA" id="ARBA00008610"/>
    </source>
</evidence>
<dbReference type="Gene3D" id="3.40.50.2300">
    <property type="match status" value="2"/>
</dbReference>
<organism evidence="9 10">
    <name type="scientific">Actinotalea soli</name>
    <dbReference type="NCBI Taxonomy" id="2819234"/>
    <lineage>
        <taxon>Bacteria</taxon>
        <taxon>Bacillati</taxon>
        <taxon>Actinomycetota</taxon>
        <taxon>Actinomycetes</taxon>
        <taxon>Micrococcales</taxon>
        <taxon>Cellulomonadaceae</taxon>
        <taxon>Actinotalea</taxon>
    </lineage>
</organism>
<keyword evidence="5" id="KW-0472">Membrane</keyword>
<reference evidence="9" key="1">
    <citation type="submission" date="2021-03" db="EMBL/GenBank/DDBJ databases">
        <title>Actinotalea soli sp. nov., isolated from soil.</title>
        <authorList>
            <person name="Ping W."/>
            <person name="Zhang J."/>
        </authorList>
    </citation>
    <scope>NUCLEOTIDE SEQUENCE</scope>
    <source>
        <strain evidence="9">BY-33</strain>
    </source>
</reference>
<evidence type="ECO:0000256" key="7">
    <source>
        <dbReference type="SAM" id="SignalP"/>
    </source>
</evidence>
<dbReference type="InterPro" id="IPR003760">
    <property type="entry name" value="PnrA-like"/>
</dbReference>
<keyword evidence="3" id="KW-1003">Cell membrane</keyword>
<feature type="signal peptide" evidence="7">
    <location>
        <begin position="1"/>
        <end position="19"/>
    </location>
</feature>
<keyword evidence="6" id="KW-0449">Lipoprotein</keyword>
<evidence type="ECO:0000313" key="9">
    <source>
        <dbReference type="EMBL" id="MBO1751880.1"/>
    </source>
</evidence>
<dbReference type="GO" id="GO:0005886">
    <property type="term" value="C:plasma membrane"/>
    <property type="evidence" value="ECO:0007669"/>
    <property type="project" value="UniProtKB-SubCell"/>
</dbReference>
<name>A0A939LRT4_9CELL</name>
<dbReference type="Pfam" id="PF02608">
    <property type="entry name" value="Bmp"/>
    <property type="match status" value="1"/>
</dbReference>
<evidence type="ECO:0000313" key="10">
    <source>
        <dbReference type="Proteomes" id="UP000664209"/>
    </source>
</evidence>
<gene>
    <name evidence="9" type="ORF">J4G33_08705</name>
</gene>
<dbReference type="Proteomes" id="UP000664209">
    <property type="component" value="Unassembled WGS sequence"/>
</dbReference>
<dbReference type="PANTHER" id="PTHR34296">
    <property type="entry name" value="TRANSCRIPTIONAL ACTIVATOR PROTEIN MED"/>
    <property type="match status" value="1"/>
</dbReference>
<comment type="caution">
    <text evidence="9">The sequence shown here is derived from an EMBL/GenBank/DDBJ whole genome shotgun (WGS) entry which is preliminary data.</text>
</comment>
<dbReference type="AlphaFoldDB" id="A0A939LRT4"/>
<accession>A0A939LRT4</accession>
<proteinExistence type="inferred from homology"/>
<feature type="chain" id="PRO_5039139122" evidence="7">
    <location>
        <begin position="20"/>
        <end position="361"/>
    </location>
</feature>
<evidence type="ECO:0000256" key="3">
    <source>
        <dbReference type="ARBA" id="ARBA00022475"/>
    </source>
</evidence>
<evidence type="ECO:0000256" key="5">
    <source>
        <dbReference type="ARBA" id="ARBA00023136"/>
    </source>
</evidence>
<dbReference type="RefSeq" id="WP_208055530.1">
    <property type="nucleotide sequence ID" value="NZ_JAGEMK010000003.1"/>
</dbReference>
<dbReference type="CDD" id="cd06354">
    <property type="entry name" value="PBP1_PrnA-like"/>
    <property type="match status" value="1"/>
</dbReference>
<dbReference type="PROSITE" id="PS51257">
    <property type="entry name" value="PROKAR_LIPOPROTEIN"/>
    <property type="match status" value="1"/>
</dbReference>
<feature type="domain" description="ABC transporter substrate-binding protein PnrA-like" evidence="8">
    <location>
        <begin position="51"/>
        <end position="358"/>
    </location>
</feature>